<gene>
    <name evidence="2" type="ORF">BBK36DRAFT_1121167</name>
</gene>
<sequence length="905" mass="103951">MAANLEPGFFRLILLSPGQWDDEIRCTLIPFNRFRDTYPPYKALSYVWGRWSRTPPKIRVNGRNVKVTTNLAVALRHLRHGEVDMALWIDALCIDQSNTEERSSQVAQMRDIYSTAVEVIMFLGSGLDYGVSSNHHSSRDLRPLHIFDGGKPDFLLASQYIDAWKTSPLKKPVQALEVFAFLTIMSWSKNSLNPLGVLEDIPEAHMAALAEALRRTLLAPWWDRIWVVQEAVVANRLTVRYGNVTVPWKLLVGAAEVLSGWESIYTKNPGSLSTTDLKVFNLSSRILNLDNFRTQWFQSRGTNLLLLLRYFGSRRASDERDRVYALVGLCNEATIFRPDYSLQVAEVYMAPVIVAIRNTGSLHVLMGDHSRKGRQDIPSWVPDWSAEREELERQRIELSTLYDACKGIKVLLTTENDSVLNSIRDDLDSLLGRLKAEQDPERLLKEEYAPVLRDLSSTRFTHSPFDRLEIGPICAELAMYCHQYGRRELPKYSIIVHNGRSLRIVGRRIGTVSKTTEPLYESPNANTAVKMLGEWAKVARARPVGCEDDNFVRTIFSDIMKNPNGSLERLQWDGGFVPGGDPMETLIQISEDYDQFSDVVRISTTKRAMFFINDVDKFYSESIKSLDEQELLLAESEKVLDQSFEKEAHMDLLRQHKRIIDEAKLLQHSEFLKLREDIMRNEAESLAKFFKHAEMLLDNRSAHFYLGLSTQEDEGVLYERDIGKHGKSTQLQYHRKEEFREEQQDMIDEHRRLLRRQRDIIIQSEQLFNKSIEKHRLQREDSYYCDKSFFAKYGHMGMGPMLMKEGDEVYILPGSRVPLVLRLESCCENRTCSHSIRRYRLIGDCFVQGAMDDELGLNGLGILTIDDEPSGRNLWKTQVDRCKHRGYIDSHIPAGVGSLVALEII</sequence>
<dbReference type="InterPro" id="IPR052895">
    <property type="entry name" value="HetReg/Transcr_Mod"/>
</dbReference>
<dbReference type="OrthoDB" id="3557394at2759"/>
<name>A0A2T4B8R8_9HYPO</name>
<evidence type="ECO:0000313" key="2">
    <source>
        <dbReference type="EMBL" id="PTB65723.1"/>
    </source>
</evidence>
<reference evidence="3" key="1">
    <citation type="submission" date="2016-07" db="EMBL/GenBank/DDBJ databases">
        <title>Multiple horizontal gene transfer events from other fungi enriched the ability of initially mycotrophic Trichoderma (Ascomycota) to feed on dead plant biomass.</title>
        <authorList>
            <consortium name="DOE Joint Genome Institute"/>
            <person name="Atanasova L."/>
            <person name="Chenthamara K."/>
            <person name="Zhang J."/>
            <person name="Grujic M."/>
            <person name="Henrissat B."/>
            <person name="Kuo A."/>
            <person name="Aerts A."/>
            <person name="Salamov A."/>
            <person name="Lipzen A."/>
            <person name="Labutti K."/>
            <person name="Barry K."/>
            <person name="Miao Y."/>
            <person name="Rahimi M.J."/>
            <person name="Shen Q."/>
            <person name="Grigoriev I.V."/>
            <person name="Kubicek C.P."/>
            <person name="Druzhinina I.S."/>
        </authorList>
    </citation>
    <scope>NUCLEOTIDE SEQUENCE [LARGE SCALE GENOMIC DNA]</scope>
    <source>
        <strain evidence="3">TUCIM 6016</strain>
    </source>
</reference>
<dbReference type="RefSeq" id="XP_024749043.1">
    <property type="nucleotide sequence ID" value="XM_024890794.1"/>
</dbReference>
<dbReference type="Pfam" id="PF06985">
    <property type="entry name" value="HET"/>
    <property type="match status" value="1"/>
</dbReference>
<accession>A0A2T4B8R8</accession>
<organism evidence="2 3">
    <name type="scientific">Trichoderma citrinoviride</name>
    <dbReference type="NCBI Taxonomy" id="58853"/>
    <lineage>
        <taxon>Eukaryota</taxon>
        <taxon>Fungi</taxon>
        <taxon>Dikarya</taxon>
        <taxon>Ascomycota</taxon>
        <taxon>Pezizomycotina</taxon>
        <taxon>Sordariomycetes</taxon>
        <taxon>Hypocreomycetidae</taxon>
        <taxon>Hypocreales</taxon>
        <taxon>Hypocreaceae</taxon>
        <taxon>Trichoderma</taxon>
    </lineage>
</organism>
<dbReference type="EMBL" id="KZ680214">
    <property type="protein sequence ID" value="PTB65723.1"/>
    <property type="molecule type" value="Genomic_DNA"/>
</dbReference>
<dbReference type="AlphaFoldDB" id="A0A2T4B8R8"/>
<dbReference type="PANTHER" id="PTHR24148:SF73">
    <property type="entry name" value="HET DOMAIN PROTEIN (AFU_ORTHOLOGUE AFUA_8G01020)"/>
    <property type="match status" value="1"/>
</dbReference>
<dbReference type="Proteomes" id="UP000241546">
    <property type="component" value="Unassembled WGS sequence"/>
</dbReference>
<protein>
    <recommendedName>
        <fullName evidence="1">Heterokaryon incompatibility domain-containing protein</fullName>
    </recommendedName>
</protein>
<evidence type="ECO:0000259" key="1">
    <source>
        <dbReference type="Pfam" id="PF06985"/>
    </source>
</evidence>
<dbReference type="GeneID" id="36598912"/>
<dbReference type="InterPro" id="IPR010730">
    <property type="entry name" value="HET"/>
</dbReference>
<evidence type="ECO:0000313" key="3">
    <source>
        <dbReference type="Proteomes" id="UP000241546"/>
    </source>
</evidence>
<proteinExistence type="predicted"/>
<dbReference type="PANTHER" id="PTHR24148">
    <property type="entry name" value="ANKYRIN REPEAT DOMAIN-CONTAINING PROTEIN 39 HOMOLOG-RELATED"/>
    <property type="match status" value="1"/>
</dbReference>
<feature type="domain" description="Heterokaryon incompatibility" evidence="1">
    <location>
        <begin position="41"/>
        <end position="230"/>
    </location>
</feature>
<keyword evidence="3" id="KW-1185">Reference proteome</keyword>
<dbReference type="Pfam" id="PF26639">
    <property type="entry name" value="Het-6_barrel"/>
    <property type="match status" value="1"/>
</dbReference>